<organism evidence="1 2">
    <name type="scientific">Aspergillus steynii IBT 23096</name>
    <dbReference type="NCBI Taxonomy" id="1392250"/>
    <lineage>
        <taxon>Eukaryota</taxon>
        <taxon>Fungi</taxon>
        <taxon>Dikarya</taxon>
        <taxon>Ascomycota</taxon>
        <taxon>Pezizomycotina</taxon>
        <taxon>Eurotiomycetes</taxon>
        <taxon>Eurotiomycetidae</taxon>
        <taxon>Eurotiales</taxon>
        <taxon>Aspergillaceae</taxon>
        <taxon>Aspergillus</taxon>
        <taxon>Aspergillus subgen. Circumdati</taxon>
    </lineage>
</organism>
<accession>A0A2I2FXX8</accession>
<name>A0A2I2FXX8_9EURO</name>
<keyword evidence="2" id="KW-1185">Reference proteome</keyword>
<dbReference type="Proteomes" id="UP000234275">
    <property type="component" value="Unassembled WGS sequence"/>
</dbReference>
<dbReference type="EMBL" id="MSFO01000007">
    <property type="protein sequence ID" value="PLB45489.1"/>
    <property type="molecule type" value="Genomic_DNA"/>
</dbReference>
<dbReference type="RefSeq" id="XP_024700791.1">
    <property type="nucleotide sequence ID" value="XM_024842976.1"/>
</dbReference>
<sequence length="153" mass="18069">MDGGWPRGEPVREGLLWVWLPTDWVFGGFAVCRRCPHYLRSVPRGSTCSEKNFTRLVLVIGKSPILLLDNRYLTKQLDKEMCPRISSHYRVIFFFPLSLERSQLYEVVPITNQSGPRLGWAVLCHPTRQRHKKKKKRKKKKEKKKGYLNLIWF</sequence>
<proteinExistence type="predicted"/>
<dbReference type="GeneID" id="36550675"/>
<evidence type="ECO:0000313" key="2">
    <source>
        <dbReference type="Proteomes" id="UP000234275"/>
    </source>
</evidence>
<reference evidence="1 2" key="1">
    <citation type="submission" date="2016-12" db="EMBL/GenBank/DDBJ databases">
        <title>The genomes of Aspergillus section Nigri reveals drivers in fungal speciation.</title>
        <authorList>
            <consortium name="DOE Joint Genome Institute"/>
            <person name="Vesth T.C."/>
            <person name="Nybo J."/>
            <person name="Theobald S."/>
            <person name="Brandl J."/>
            <person name="Frisvad J.C."/>
            <person name="Nielsen K.F."/>
            <person name="Lyhne E.K."/>
            <person name="Kogle M.E."/>
            <person name="Kuo A."/>
            <person name="Riley R."/>
            <person name="Clum A."/>
            <person name="Nolan M."/>
            <person name="Lipzen A."/>
            <person name="Salamov A."/>
            <person name="Henrissat B."/>
            <person name="Wiebenga A."/>
            <person name="De Vries R.P."/>
            <person name="Grigoriev I.V."/>
            <person name="Mortensen U.H."/>
            <person name="Andersen M.R."/>
            <person name="Baker S.E."/>
        </authorList>
    </citation>
    <scope>NUCLEOTIDE SEQUENCE [LARGE SCALE GENOMIC DNA]</scope>
    <source>
        <strain evidence="1 2">IBT 23096</strain>
    </source>
</reference>
<comment type="caution">
    <text evidence="1">The sequence shown here is derived from an EMBL/GenBank/DDBJ whole genome shotgun (WGS) entry which is preliminary data.</text>
</comment>
<evidence type="ECO:0000313" key="1">
    <source>
        <dbReference type="EMBL" id="PLB45489.1"/>
    </source>
</evidence>
<dbReference type="AlphaFoldDB" id="A0A2I2FXX8"/>
<gene>
    <name evidence="1" type="ORF">P170DRAFT_244793</name>
</gene>
<protein>
    <submittedName>
        <fullName evidence="1">Uncharacterized protein</fullName>
    </submittedName>
</protein>
<dbReference type="VEuPathDB" id="FungiDB:P170DRAFT_244793"/>